<sequence>MSRNLKFFFIAFSASIFIWAGMNILTDNLEDFLFSEVYRLSSQPLLAQINLQVSRNLDKETPEIEAKSVISVKIDKQGNEKIIFEKNSDEILPIASLTKLMTAFVALEYYDSSEMARISKEAVAQPEDFGQLKVGERLSVENLLYITLIESSNDSAYALSELMSKEAFVDLMNIEAEYLGLKNTYFTDPAGYDSENHSTVQDLVKFARYLLDKRPEIWEITVNPEFELYDLDGVFHHQLLTTNEIINEFPEIIGGKTGYTLEAKGCLILVLKDKRTENIFINVILRSDNRFEDMKKLINYVR</sequence>
<organism evidence="9">
    <name type="scientific">marine sediment metagenome</name>
    <dbReference type="NCBI Taxonomy" id="412755"/>
    <lineage>
        <taxon>unclassified sequences</taxon>
        <taxon>metagenomes</taxon>
        <taxon>ecological metagenomes</taxon>
    </lineage>
</organism>
<evidence type="ECO:0000256" key="7">
    <source>
        <dbReference type="SAM" id="Phobius"/>
    </source>
</evidence>
<evidence type="ECO:0000256" key="5">
    <source>
        <dbReference type="ARBA" id="ARBA00022984"/>
    </source>
</evidence>
<gene>
    <name evidence="9" type="ORF">LCGC14_0101710</name>
</gene>
<proteinExistence type="inferred from homology"/>
<evidence type="ECO:0000256" key="3">
    <source>
        <dbReference type="ARBA" id="ARBA00022801"/>
    </source>
</evidence>
<evidence type="ECO:0000313" key="9">
    <source>
        <dbReference type="EMBL" id="KKO02722.1"/>
    </source>
</evidence>
<dbReference type="AlphaFoldDB" id="A0A0F9XT71"/>
<dbReference type="GO" id="GO:0009252">
    <property type="term" value="P:peptidoglycan biosynthetic process"/>
    <property type="evidence" value="ECO:0007669"/>
    <property type="project" value="UniProtKB-KW"/>
</dbReference>
<dbReference type="GO" id="GO:0071555">
    <property type="term" value="P:cell wall organization"/>
    <property type="evidence" value="ECO:0007669"/>
    <property type="project" value="UniProtKB-KW"/>
</dbReference>
<feature type="transmembrane region" description="Helical" evidence="7">
    <location>
        <begin position="7"/>
        <end position="25"/>
    </location>
</feature>
<keyword evidence="4" id="KW-0133">Cell shape</keyword>
<evidence type="ECO:0000256" key="6">
    <source>
        <dbReference type="ARBA" id="ARBA00023316"/>
    </source>
</evidence>
<keyword evidence="6" id="KW-0961">Cell wall biogenesis/degradation</keyword>
<name>A0A0F9XT71_9ZZZZ</name>
<protein>
    <recommendedName>
        <fullName evidence="8">Peptidase S11 D-alanyl-D-alanine carboxypeptidase A N-terminal domain-containing protein</fullName>
    </recommendedName>
</protein>
<dbReference type="EMBL" id="LAZR01000029">
    <property type="protein sequence ID" value="KKO02722.1"/>
    <property type="molecule type" value="Genomic_DNA"/>
</dbReference>
<evidence type="ECO:0000259" key="8">
    <source>
        <dbReference type="Pfam" id="PF00768"/>
    </source>
</evidence>
<dbReference type="InterPro" id="IPR012338">
    <property type="entry name" value="Beta-lactam/transpept-like"/>
</dbReference>
<keyword evidence="7" id="KW-1133">Transmembrane helix</keyword>
<keyword evidence="5" id="KW-0573">Peptidoglycan synthesis</keyword>
<dbReference type="GO" id="GO:0006508">
    <property type="term" value="P:proteolysis"/>
    <property type="evidence" value="ECO:0007669"/>
    <property type="project" value="InterPro"/>
</dbReference>
<keyword evidence="3" id="KW-0378">Hydrolase</keyword>
<keyword evidence="7" id="KW-0812">Transmembrane</keyword>
<dbReference type="PRINTS" id="PR00725">
    <property type="entry name" value="DADACBPTASE1"/>
</dbReference>
<dbReference type="InterPro" id="IPR001967">
    <property type="entry name" value="Peptidase_S11_N"/>
</dbReference>
<keyword evidence="7" id="KW-0472">Membrane</keyword>
<dbReference type="SUPFAM" id="SSF56601">
    <property type="entry name" value="beta-lactamase/transpeptidase-like"/>
    <property type="match status" value="1"/>
</dbReference>
<dbReference type="PANTHER" id="PTHR21581:SF6">
    <property type="entry name" value="TRAFFICKING PROTEIN PARTICLE COMPLEX SUBUNIT 12"/>
    <property type="match status" value="1"/>
</dbReference>
<reference evidence="9" key="1">
    <citation type="journal article" date="2015" name="Nature">
        <title>Complex archaea that bridge the gap between prokaryotes and eukaryotes.</title>
        <authorList>
            <person name="Spang A."/>
            <person name="Saw J.H."/>
            <person name="Jorgensen S.L."/>
            <person name="Zaremba-Niedzwiedzka K."/>
            <person name="Martijn J."/>
            <person name="Lind A.E."/>
            <person name="van Eijk R."/>
            <person name="Schleper C."/>
            <person name="Guy L."/>
            <person name="Ettema T.J."/>
        </authorList>
    </citation>
    <scope>NUCLEOTIDE SEQUENCE</scope>
</reference>
<dbReference type="PANTHER" id="PTHR21581">
    <property type="entry name" value="D-ALANYL-D-ALANINE CARBOXYPEPTIDASE"/>
    <property type="match status" value="1"/>
</dbReference>
<evidence type="ECO:0000256" key="4">
    <source>
        <dbReference type="ARBA" id="ARBA00022960"/>
    </source>
</evidence>
<dbReference type="Gene3D" id="3.40.710.10">
    <property type="entry name" value="DD-peptidase/beta-lactamase superfamily"/>
    <property type="match status" value="1"/>
</dbReference>
<keyword evidence="2" id="KW-0732">Signal</keyword>
<dbReference type="Pfam" id="PF00768">
    <property type="entry name" value="Peptidase_S11"/>
    <property type="match status" value="1"/>
</dbReference>
<comment type="similarity">
    <text evidence="1">Belongs to the peptidase S11 family.</text>
</comment>
<comment type="caution">
    <text evidence="9">The sequence shown here is derived from an EMBL/GenBank/DDBJ whole genome shotgun (WGS) entry which is preliminary data.</text>
</comment>
<accession>A0A0F9XT71</accession>
<evidence type="ECO:0000256" key="2">
    <source>
        <dbReference type="ARBA" id="ARBA00022729"/>
    </source>
</evidence>
<dbReference type="GO" id="GO:0008360">
    <property type="term" value="P:regulation of cell shape"/>
    <property type="evidence" value="ECO:0007669"/>
    <property type="project" value="UniProtKB-KW"/>
</dbReference>
<dbReference type="GO" id="GO:0009002">
    <property type="term" value="F:serine-type D-Ala-D-Ala carboxypeptidase activity"/>
    <property type="evidence" value="ECO:0007669"/>
    <property type="project" value="InterPro"/>
</dbReference>
<dbReference type="InterPro" id="IPR018044">
    <property type="entry name" value="Peptidase_S11"/>
</dbReference>
<evidence type="ECO:0000256" key="1">
    <source>
        <dbReference type="ARBA" id="ARBA00007164"/>
    </source>
</evidence>
<feature type="domain" description="Peptidase S11 D-alanyl-D-alanine carboxypeptidase A N-terminal" evidence="8">
    <location>
        <begin position="59"/>
        <end position="278"/>
    </location>
</feature>